<proteinExistence type="predicted"/>
<organism evidence="2 3">
    <name type="scientific">Brassica cretica</name>
    <name type="common">Mustard</name>
    <dbReference type="NCBI Taxonomy" id="69181"/>
    <lineage>
        <taxon>Eukaryota</taxon>
        <taxon>Viridiplantae</taxon>
        <taxon>Streptophyta</taxon>
        <taxon>Embryophyta</taxon>
        <taxon>Tracheophyta</taxon>
        <taxon>Spermatophyta</taxon>
        <taxon>Magnoliopsida</taxon>
        <taxon>eudicotyledons</taxon>
        <taxon>Gunneridae</taxon>
        <taxon>Pentapetalae</taxon>
        <taxon>rosids</taxon>
        <taxon>malvids</taxon>
        <taxon>Brassicales</taxon>
        <taxon>Brassicaceae</taxon>
        <taxon>Brassiceae</taxon>
        <taxon>Brassica</taxon>
    </lineage>
</organism>
<accession>A0A8S9JLT0</accession>
<evidence type="ECO:0000313" key="2">
    <source>
        <dbReference type="EMBL" id="KAF2582367.1"/>
    </source>
</evidence>
<gene>
    <name evidence="2" type="ORF">F2Q68_00004861</name>
</gene>
<evidence type="ECO:0000313" key="3">
    <source>
        <dbReference type="Proteomes" id="UP000712281"/>
    </source>
</evidence>
<feature type="compositionally biased region" description="Basic and acidic residues" evidence="1">
    <location>
        <begin position="68"/>
        <end position="77"/>
    </location>
</feature>
<dbReference type="Proteomes" id="UP000712281">
    <property type="component" value="Unassembled WGS sequence"/>
</dbReference>
<sequence>MTTCWETSAYIFLSHLEPSTNEASYGLISFGPLFFQSFFSNLTCIHPMLKISNAALLHSKSGMIRNNSKKDSHDKSPRKVTQGLGQRILDSETPLVQLAEGASWTGFTDQLAHSVSWISPTRRTGKFEATMTEPGAGKELNGSDIEEEHDELNQIDTQGVMGLAGDDTFQSNQDMDPFCLSKGPVTRSQTRRLKKSIAVLVYSKPHGNQAKEPSQLFTYSVFGLV</sequence>
<feature type="region of interest" description="Disordered" evidence="1">
    <location>
        <begin position="64"/>
        <end position="86"/>
    </location>
</feature>
<evidence type="ECO:0000256" key="1">
    <source>
        <dbReference type="SAM" id="MobiDB-lite"/>
    </source>
</evidence>
<dbReference type="OrthoDB" id="10360360at2759"/>
<reference evidence="2" key="1">
    <citation type="submission" date="2019-12" db="EMBL/GenBank/DDBJ databases">
        <title>Genome sequencing and annotation of Brassica cretica.</title>
        <authorList>
            <person name="Studholme D.J."/>
            <person name="Sarris P.F."/>
        </authorList>
    </citation>
    <scope>NUCLEOTIDE SEQUENCE</scope>
    <source>
        <strain evidence="2">PFS-001/15</strain>
        <tissue evidence="2">Leaf</tissue>
    </source>
</reference>
<name>A0A8S9JLT0_BRACR</name>
<dbReference type="EMBL" id="QGKW02001660">
    <property type="protein sequence ID" value="KAF2582367.1"/>
    <property type="molecule type" value="Genomic_DNA"/>
</dbReference>
<comment type="caution">
    <text evidence="2">The sequence shown here is derived from an EMBL/GenBank/DDBJ whole genome shotgun (WGS) entry which is preliminary data.</text>
</comment>
<protein>
    <submittedName>
        <fullName evidence="2">Uncharacterized protein</fullName>
    </submittedName>
</protein>
<dbReference type="AlphaFoldDB" id="A0A8S9JLT0"/>